<dbReference type="Proteomes" id="UP001498398">
    <property type="component" value="Unassembled WGS sequence"/>
</dbReference>
<proteinExistence type="predicted"/>
<organism evidence="1 2">
    <name type="scientific">Marasmiellus scandens</name>
    <dbReference type="NCBI Taxonomy" id="2682957"/>
    <lineage>
        <taxon>Eukaryota</taxon>
        <taxon>Fungi</taxon>
        <taxon>Dikarya</taxon>
        <taxon>Basidiomycota</taxon>
        <taxon>Agaricomycotina</taxon>
        <taxon>Agaricomycetes</taxon>
        <taxon>Agaricomycetidae</taxon>
        <taxon>Agaricales</taxon>
        <taxon>Marasmiineae</taxon>
        <taxon>Omphalotaceae</taxon>
        <taxon>Marasmiellus</taxon>
    </lineage>
</organism>
<evidence type="ECO:0000313" key="2">
    <source>
        <dbReference type="Proteomes" id="UP001498398"/>
    </source>
</evidence>
<dbReference type="EMBL" id="JBANRG010000028">
    <property type="protein sequence ID" value="KAK7452653.1"/>
    <property type="molecule type" value="Genomic_DNA"/>
</dbReference>
<comment type="caution">
    <text evidence="1">The sequence shown here is derived from an EMBL/GenBank/DDBJ whole genome shotgun (WGS) entry which is preliminary data.</text>
</comment>
<gene>
    <name evidence="1" type="ORF">VKT23_012052</name>
</gene>
<protein>
    <submittedName>
        <fullName evidence="1">Uncharacterized protein</fullName>
    </submittedName>
</protein>
<name>A0ABR1J7J3_9AGAR</name>
<keyword evidence="2" id="KW-1185">Reference proteome</keyword>
<reference evidence="1 2" key="1">
    <citation type="submission" date="2024-01" db="EMBL/GenBank/DDBJ databases">
        <title>A draft genome for the cacao thread blight pathogen Marasmiellus scandens.</title>
        <authorList>
            <person name="Baruah I.K."/>
            <person name="Leung J."/>
            <person name="Bukari Y."/>
            <person name="Amoako-Attah I."/>
            <person name="Meinhardt L.W."/>
            <person name="Bailey B.A."/>
            <person name="Cohen S.P."/>
        </authorList>
    </citation>
    <scope>NUCLEOTIDE SEQUENCE [LARGE SCALE GENOMIC DNA]</scope>
    <source>
        <strain evidence="1 2">GH-19</strain>
    </source>
</reference>
<accession>A0ABR1J7J3</accession>
<evidence type="ECO:0000313" key="1">
    <source>
        <dbReference type="EMBL" id="KAK7452653.1"/>
    </source>
</evidence>
<sequence length="193" mass="22136">MFWLPEDYEPALSSRHQLQGVMHTEVDHSHVSLEDAGEVMIREIVSDNSNGSVACVEELSNKMQCDPKDACVEDILVTHNCGECAHHVFSEELSAVYRELSKPLLKREHLWKREYLWKREKDHCGTSAQYQVVHNKVIRRLPANLREELERVISMVTIDRPTCTALKPDDMAVPNHLHELGELLDIAAFEVNL</sequence>